<proteinExistence type="predicted"/>
<dbReference type="RefSeq" id="WP_243096749.1">
    <property type="nucleotide sequence ID" value="NZ_CACRUM010000068.1"/>
</dbReference>
<sequence>MEGKSVSCYVKLSQREQVLAEFEERGKLSEEKKRLLAYVDGLQNILKRNPYLNAGVGCGYQDFKDFACGRQFYVDKTHFIAEWVYRDAKVTLITRPRRFGKTTLFSTVETFFDPRFADHPEYFEKLRVWGDKEIRKLFGMVPVISISFGNCKGADYKQAVKGIADSFYNMYEAHRYLLKSTRLEAEDLKEYKSLRELFRAGDTGRIEIAIQRLCRLVYLHYQILPVILGDEYDTPLLEAYTDGYWSEMIGTCRQLFHSTFKENPYYARALITGVTKVSKNSLFSDLNNLETDTVTCEAYSDCFGFTEQEVMDALKCQNMDTMHDVKEMYDGFIFGKQKDMYNPWSICNYMRSGELQSYWINTSSNKLIGEIIRRHPVRSKHEIEQLMAGEIIHKEINENVTFQYLDGDENSLWSLFLAVGYIKAENVVKQGESTWCDMSVTNREVMGMFRYEILAMFENGNAVYNDFTKALLSHRMEDLNDILLDIAYTSMSYFDVGKCPPERTSENFYRGLVLGLIVSLRDQYRIVSNRESGQGRYDIAMYPLERNKDAFIMEFKVFDAKKERSLEQTAANALKQIEEKNYEADLIAAGIGWGQIYKRYCSEVNL</sequence>
<name>A0A6N3ESK1_9FIRM</name>
<evidence type="ECO:0000259" key="1">
    <source>
        <dbReference type="Pfam" id="PF09820"/>
    </source>
</evidence>
<protein>
    <submittedName>
        <fullName evidence="2">Putative AAA-ATPase</fullName>
    </submittedName>
</protein>
<dbReference type="AlphaFoldDB" id="A0A6N3ESK1"/>
<dbReference type="InterPro" id="IPR018631">
    <property type="entry name" value="AAA-ATPase-like_dom"/>
</dbReference>
<reference evidence="2" key="1">
    <citation type="submission" date="2019-11" db="EMBL/GenBank/DDBJ databases">
        <authorList>
            <person name="Feng L."/>
        </authorList>
    </citation>
    <scope>NUCLEOTIDE SEQUENCE</scope>
    <source>
        <strain evidence="2">RintestinalisLFYP67</strain>
    </source>
</reference>
<dbReference type="PANTHER" id="PTHR34825">
    <property type="entry name" value="CONSERVED PROTEIN, WITH A WEAK D-GALACTARATE DEHYDRATASE/ALTRONATE HYDROLASE DOMAIN"/>
    <property type="match status" value="1"/>
</dbReference>
<dbReference type="Pfam" id="PF08011">
    <property type="entry name" value="PDDEXK_9"/>
    <property type="match status" value="1"/>
</dbReference>
<accession>A0A6N3ESK1</accession>
<feature type="domain" description="AAA-ATPase-like" evidence="1">
    <location>
        <begin position="59"/>
        <end position="283"/>
    </location>
</feature>
<evidence type="ECO:0000313" key="2">
    <source>
        <dbReference type="EMBL" id="VYU42714.1"/>
    </source>
</evidence>
<organism evidence="2">
    <name type="scientific">Roseburia intestinalis</name>
    <dbReference type="NCBI Taxonomy" id="166486"/>
    <lineage>
        <taxon>Bacteria</taxon>
        <taxon>Bacillati</taxon>
        <taxon>Bacillota</taxon>
        <taxon>Clostridia</taxon>
        <taxon>Lachnospirales</taxon>
        <taxon>Lachnospiraceae</taxon>
        <taxon>Roseburia</taxon>
    </lineage>
</organism>
<dbReference type="Pfam" id="PF09820">
    <property type="entry name" value="AAA-ATPase_like"/>
    <property type="match status" value="1"/>
</dbReference>
<dbReference type="InterPro" id="IPR012547">
    <property type="entry name" value="PDDEXK_9"/>
</dbReference>
<gene>
    <name evidence="2" type="ORF">RILFYP67_00148</name>
</gene>
<dbReference type="PANTHER" id="PTHR34825:SF1">
    <property type="entry name" value="AAA-ATPASE-LIKE DOMAIN-CONTAINING PROTEIN"/>
    <property type="match status" value="1"/>
</dbReference>
<dbReference type="EMBL" id="CACRUM010000068">
    <property type="protein sequence ID" value="VYU42714.1"/>
    <property type="molecule type" value="Genomic_DNA"/>
</dbReference>